<reference evidence="2 3" key="1">
    <citation type="submission" date="2020-06" db="EMBL/GenBank/DDBJ databases">
        <title>High-quality draft genome of sulfate reducer Desulfobacter latus type strain AcrS2 isolated from marine sediment.</title>
        <authorList>
            <person name="Hoppe M."/>
            <person name="Larsen C.K."/>
            <person name="Marshall I.P.G."/>
            <person name="Schramm A."/>
            <person name="Marietou A.G."/>
        </authorList>
    </citation>
    <scope>NUCLEOTIDE SEQUENCE [LARGE SCALE GENOMIC DNA]</scope>
    <source>
        <strain evidence="2 3">AcRS2</strain>
    </source>
</reference>
<proteinExistence type="predicted"/>
<evidence type="ECO:0000313" key="2">
    <source>
        <dbReference type="EMBL" id="NWH05895.1"/>
    </source>
</evidence>
<evidence type="ECO:0000256" key="1">
    <source>
        <dbReference type="SAM" id="MobiDB-lite"/>
    </source>
</evidence>
<feature type="compositionally biased region" description="Basic and acidic residues" evidence="1">
    <location>
        <begin position="161"/>
        <end position="178"/>
    </location>
</feature>
<dbReference type="RefSeq" id="WP_178367350.1">
    <property type="nucleotide sequence ID" value="NZ_JACADJ010000050.1"/>
</dbReference>
<organism evidence="2 3">
    <name type="scientific">Desulfobacter latus</name>
    <dbReference type="NCBI Taxonomy" id="2292"/>
    <lineage>
        <taxon>Bacteria</taxon>
        <taxon>Pseudomonadati</taxon>
        <taxon>Thermodesulfobacteriota</taxon>
        <taxon>Desulfobacteria</taxon>
        <taxon>Desulfobacterales</taxon>
        <taxon>Desulfobacteraceae</taxon>
        <taxon>Desulfobacter</taxon>
    </lineage>
</organism>
<dbReference type="AlphaFoldDB" id="A0A850T9F6"/>
<keyword evidence="3" id="KW-1185">Reference proteome</keyword>
<dbReference type="Proteomes" id="UP000553343">
    <property type="component" value="Unassembled WGS sequence"/>
</dbReference>
<feature type="compositionally biased region" description="Polar residues" evidence="1">
    <location>
        <begin position="135"/>
        <end position="150"/>
    </location>
</feature>
<accession>A0A850T9F6</accession>
<name>A0A850T9F6_9BACT</name>
<feature type="region of interest" description="Disordered" evidence="1">
    <location>
        <begin position="124"/>
        <end position="197"/>
    </location>
</feature>
<evidence type="ECO:0000313" key="3">
    <source>
        <dbReference type="Proteomes" id="UP000553343"/>
    </source>
</evidence>
<feature type="compositionally biased region" description="Basic and acidic residues" evidence="1">
    <location>
        <begin position="125"/>
        <end position="134"/>
    </location>
</feature>
<protein>
    <submittedName>
        <fullName evidence="2">Uncharacterized protein</fullName>
    </submittedName>
</protein>
<dbReference type="EMBL" id="JACADJ010000050">
    <property type="protein sequence ID" value="NWH05895.1"/>
    <property type="molecule type" value="Genomic_DNA"/>
</dbReference>
<comment type="caution">
    <text evidence="2">The sequence shown here is derived from an EMBL/GenBank/DDBJ whole genome shotgun (WGS) entry which is preliminary data.</text>
</comment>
<gene>
    <name evidence="2" type="ORF">HXW94_13020</name>
</gene>
<sequence length="243" mass="26693">MSKDQSKPKLDDRFIKSIKGKDFVVYAGLLDLAHQIGIQSIRVKTIQYPTKENGLEAICEAHVVSKSGEDFIEIADANPNNVAPLVKAHVLRMAATRAKGRALRDMTNIGITCLEELGNIDDLENEKPVNDNRTSKTQKPQTTARNTGTNDAKAKNSGNKKKTETTQTKKKEDSKKEPSNAPAPSDGPKMSAAQKKAILNLAKRRGLSEEDLTKLSLETFNVNFEYLDSSSASVFIRDLQHAA</sequence>